<evidence type="ECO:0000313" key="9">
    <source>
        <dbReference type="EMBL" id="ATD68431.1"/>
    </source>
</evidence>
<organism evidence="9 10">
    <name type="scientific">Luteimonas chenhongjianii</name>
    <dbReference type="NCBI Taxonomy" id="2006110"/>
    <lineage>
        <taxon>Bacteria</taxon>
        <taxon>Pseudomonadati</taxon>
        <taxon>Pseudomonadota</taxon>
        <taxon>Gammaproteobacteria</taxon>
        <taxon>Lysobacterales</taxon>
        <taxon>Lysobacteraceae</taxon>
        <taxon>Luteimonas</taxon>
    </lineage>
</organism>
<keyword evidence="7" id="KW-0813">Transport</keyword>
<feature type="transmembrane region" description="Helical" evidence="8">
    <location>
        <begin position="20"/>
        <end position="41"/>
    </location>
</feature>
<keyword evidence="5 8" id="KW-1133">Transmembrane helix</keyword>
<sequence>MSSISLRRSKRRKLKNEINVVPYIDVMLVLLIIFMVTTPLMNLGTDINLPDSRAMSLGSPQDPVVVSVYPDGQLALMVEQQNTAVTREDLVARLRGIHTQNPDATILVSGDGAASYQRIMNAIDLINEAGISKVSLISRPADSAN</sequence>
<dbReference type="AlphaFoldDB" id="A0A290XH79"/>
<evidence type="ECO:0000256" key="7">
    <source>
        <dbReference type="RuleBase" id="RU003879"/>
    </source>
</evidence>
<keyword evidence="3" id="KW-1003">Cell membrane</keyword>
<name>A0A290XH79_9GAMM</name>
<keyword evidence="10" id="KW-1185">Reference proteome</keyword>
<evidence type="ECO:0000256" key="4">
    <source>
        <dbReference type="ARBA" id="ARBA00022692"/>
    </source>
</evidence>
<dbReference type="Gene3D" id="3.30.420.270">
    <property type="match status" value="1"/>
</dbReference>
<dbReference type="GO" id="GO:0022857">
    <property type="term" value="F:transmembrane transporter activity"/>
    <property type="evidence" value="ECO:0007669"/>
    <property type="project" value="InterPro"/>
</dbReference>
<dbReference type="InterPro" id="IPR003400">
    <property type="entry name" value="ExbD"/>
</dbReference>
<comment type="subcellular location">
    <subcellularLocation>
        <location evidence="1">Cell membrane</location>
        <topology evidence="1">Single-pass membrane protein</topology>
    </subcellularLocation>
    <subcellularLocation>
        <location evidence="7">Cell membrane</location>
        <topology evidence="7">Single-pass type II membrane protein</topology>
    </subcellularLocation>
</comment>
<dbReference type="PANTHER" id="PTHR30558:SF7">
    <property type="entry name" value="TOL-PAL SYSTEM PROTEIN TOLR"/>
    <property type="match status" value="1"/>
</dbReference>
<protein>
    <submittedName>
        <fullName evidence="9">Protein TolR</fullName>
    </submittedName>
</protein>
<proteinExistence type="inferred from homology"/>
<keyword evidence="4 7" id="KW-0812">Transmembrane</keyword>
<dbReference type="RefSeq" id="WP_096299775.1">
    <property type="nucleotide sequence ID" value="NZ_CP023406.1"/>
</dbReference>
<evidence type="ECO:0000256" key="5">
    <source>
        <dbReference type="ARBA" id="ARBA00022989"/>
    </source>
</evidence>
<dbReference type="Proteomes" id="UP000218968">
    <property type="component" value="Chromosome"/>
</dbReference>
<evidence type="ECO:0000256" key="2">
    <source>
        <dbReference type="ARBA" id="ARBA00005811"/>
    </source>
</evidence>
<dbReference type="PANTHER" id="PTHR30558">
    <property type="entry name" value="EXBD MEMBRANE COMPONENT OF PMF-DRIVEN MACROMOLECULE IMPORT SYSTEM"/>
    <property type="match status" value="1"/>
</dbReference>
<dbReference type="Pfam" id="PF02472">
    <property type="entry name" value="ExbD"/>
    <property type="match status" value="1"/>
</dbReference>
<dbReference type="EMBL" id="CP023406">
    <property type="protein sequence ID" value="ATD68431.1"/>
    <property type="molecule type" value="Genomic_DNA"/>
</dbReference>
<evidence type="ECO:0000256" key="8">
    <source>
        <dbReference type="SAM" id="Phobius"/>
    </source>
</evidence>
<evidence type="ECO:0000313" key="10">
    <source>
        <dbReference type="Proteomes" id="UP000218968"/>
    </source>
</evidence>
<keyword evidence="7" id="KW-0653">Protein transport</keyword>
<reference evidence="10" key="1">
    <citation type="submission" date="2017-09" db="EMBL/GenBank/DDBJ databases">
        <title>Luteimonas liuhanmingii sp.nov., isolated from the intestinal contents of Tibetan Plateau Pika in Yushu, Qinghai Province, China.</title>
        <authorList>
            <person name="Gui Z."/>
        </authorList>
    </citation>
    <scope>NUCLEOTIDE SEQUENCE [LARGE SCALE GENOMIC DNA]</scope>
    <source>
        <strain evidence="10">100111</strain>
    </source>
</reference>
<evidence type="ECO:0000256" key="1">
    <source>
        <dbReference type="ARBA" id="ARBA00004162"/>
    </source>
</evidence>
<accession>A0A290XH79</accession>
<dbReference type="GO" id="GO:0015031">
    <property type="term" value="P:protein transport"/>
    <property type="evidence" value="ECO:0007669"/>
    <property type="project" value="UniProtKB-KW"/>
</dbReference>
<evidence type="ECO:0000256" key="6">
    <source>
        <dbReference type="ARBA" id="ARBA00023136"/>
    </source>
</evidence>
<dbReference type="KEGG" id="lum:CNR27_14160"/>
<comment type="similarity">
    <text evidence="2 7">Belongs to the ExbD/TolR family.</text>
</comment>
<dbReference type="GO" id="GO:0005886">
    <property type="term" value="C:plasma membrane"/>
    <property type="evidence" value="ECO:0007669"/>
    <property type="project" value="UniProtKB-SubCell"/>
</dbReference>
<evidence type="ECO:0000256" key="3">
    <source>
        <dbReference type="ARBA" id="ARBA00022475"/>
    </source>
</evidence>
<dbReference type="OrthoDB" id="9798629at2"/>
<keyword evidence="6 8" id="KW-0472">Membrane</keyword>
<gene>
    <name evidence="9" type="ORF">CNR27_14160</name>
</gene>